<accession>A0A6V7NWH9</accession>
<feature type="region of interest" description="Disordered" evidence="1">
    <location>
        <begin position="358"/>
        <end position="641"/>
    </location>
</feature>
<feature type="region of interest" description="Disordered" evidence="1">
    <location>
        <begin position="94"/>
        <end position="220"/>
    </location>
</feature>
<protein>
    <submittedName>
        <fullName evidence="2">Uncharacterized protein</fullName>
    </submittedName>
</protein>
<feature type="compositionally biased region" description="Basic and acidic residues" evidence="1">
    <location>
        <begin position="532"/>
        <end position="542"/>
    </location>
</feature>
<sequence length="948" mass="105195">MAAEAEMEEKNSETIGQNQTHGDADAIEQNSVLNEKIKDDAPSSVIEGKLSASEGEVFIEAPSEDKLTSEQMFIDEGTTAKEKVLECRTHFKIDEKDEFEEAEDEALKSQLVPNANLINDLPTEQTTDESSKMDETDVLESPEERDLGKGSDEYESSENLPILEVKEKYPQNDGENTKKKAEEQQSSKDLGLIVHGKDKEDKITESFHETPTEQQTDDSKIDTFSDAQLTNETQSVYEKKETEETAEISAALLNKGHHYEISADQGGVEFKITTSNEEEIQHNEYREQQSEVKNSTDCMNPEKASVDENSKAIQAIDSTNIKSDDSEKDQAQAHILAKSEEYSDAVTTEATVCLEKLQDKPEESTVEDTLLSETKEVDGAGETKKLNKEMIDTEGRGVSLEEASHDASLDVPNEQDHGYQTTAPDGLSEEVGFTSEKDENMCKKDDCAGETAQDFPEETTHRAGKDGEETDAKNIGSEGNDRDVKGIPDAASEEDNNAKTPDNTITKEITIAAEQEDEARKKVSSNNEETEGEKISSVKGESEPTEVEDEYVRNTVGDASDKGKPTGKPADVDDVVDDVHEETIGHTCDEQHQENVESNEKNEDGEQREEEHQTLQQEELVSEVENQETTSTTGANKMEISKEGENLINTISESVNLEETKIEHGKDDKKIKESVEDNPRDHALPSQTIHDVADADHAEANQSLEGRTTILRVLRKKVSKARDLMSIESKGPDEVQLGESEATKVAEIVSTTDEAETTSVDGGESVDVDKDKAEYQEHKNVRGSVMEEYNQGEANETQMAKSHEIPEMDDLSPEKASETNKSVMKDIHDKTKTKHEEPDFASNKPINQTNMPEQSRIPEEENTIMESKTESSFPKDAIENALKSDPDEKDEEMLKNEESSHIFPESSPNVDHKIARGLSHQDEGNKICEDAALETHLAIKAVKQMRSK</sequence>
<feature type="compositionally biased region" description="Polar residues" evidence="1">
    <location>
        <begin position="498"/>
        <end position="507"/>
    </location>
</feature>
<feature type="region of interest" description="Disordered" evidence="1">
    <location>
        <begin position="883"/>
        <end position="912"/>
    </location>
</feature>
<feature type="compositionally biased region" description="Basic and acidic residues" evidence="1">
    <location>
        <begin position="195"/>
        <end position="220"/>
    </location>
</feature>
<proteinExistence type="predicted"/>
<feature type="compositionally biased region" description="Polar residues" evidence="1">
    <location>
        <begin position="749"/>
        <end position="760"/>
    </location>
</feature>
<feature type="compositionally biased region" description="Polar residues" evidence="1">
    <location>
        <begin position="844"/>
        <end position="853"/>
    </location>
</feature>
<feature type="region of interest" description="Disordered" evidence="1">
    <location>
        <begin position="1"/>
        <end position="49"/>
    </location>
</feature>
<reference evidence="2" key="1">
    <citation type="submission" date="2020-07" db="EMBL/GenBank/DDBJ databases">
        <authorList>
            <person name="Lin J."/>
        </authorList>
    </citation>
    <scope>NUCLEOTIDE SEQUENCE</scope>
</reference>
<feature type="compositionally biased region" description="Basic and acidic residues" evidence="1">
    <location>
        <begin position="883"/>
        <end position="900"/>
    </location>
</feature>
<organism evidence="2">
    <name type="scientific">Ananas comosus var. bracteatus</name>
    <name type="common">red pineapple</name>
    <dbReference type="NCBI Taxonomy" id="296719"/>
    <lineage>
        <taxon>Eukaryota</taxon>
        <taxon>Viridiplantae</taxon>
        <taxon>Streptophyta</taxon>
        <taxon>Embryophyta</taxon>
        <taxon>Tracheophyta</taxon>
        <taxon>Spermatophyta</taxon>
        <taxon>Magnoliopsida</taxon>
        <taxon>Liliopsida</taxon>
        <taxon>Poales</taxon>
        <taxon>Bromeliaceae</taxon>
        <taxon>Bromelioideae</taxon>
        <taxon>Ananas</taxon>
    </lineage>
</organism>
<feature type="compositionally biased region" description="Basic and acidic residues" evidence="1">
    <location>
        <begin position="142"/>
        <end position="152"/>
    </location>
</feature>
<feature type="region of interest" description="Disordered" evidence="1">
    <location>
        <begin position="748"/>
        <end position="786"/>
    </location>
</feature>
<feature type="compositionally biased region" description="Basic and acidic residues" evidence="1">
    <location>
        <begin position="164"/>
        <end position="186"/>
    </location>
</feature>
<gene>
    <name evidence="2" type="ORF">CB5_LOCUS6039</name>
</gene>
<feature type="compositionally biased region" description="Basic and acidic residues" evidence="1">
    <location>
        <begin position="373"/>
        <end position="395"/>
    </location>
</feature>
<name>A0A6V7NWH9_ANACO</name>
<feature type="region of interest" description="Disordered" evidence="1">
    <location>
        <begin position="805"/>
        <end position="858"/>
    </location>
</feature>
<feature type="region of interest" description="Disordered" evidence="1">
    <location>
        <begin position="283"/>
        <end position="312"/>
    </location>
</feature>
<feature type="compositionally biased region" description="Basic and acidic residues" evidence="1">
    <location>
        <begin position="435"/>
        <end position="447"/>
    </location>
</feature>
<feature type="compositionally biased region" description="Basic and acidic residues" evidence="1">
    <location>
        <begin position="767"/>
        <end position="780"/>
    </location>
</feature>
<evidence type="ECO:0000256" key="1">
    <source>
        <dbReference type="SAM" id="MobiDB-lite"/>
    </source>
</evidence>
<feature type="compositionally biased region" description="Basic and acidic residues" evidence="1">
    <location>
        <begin position="458"/>
        <end position="472"/>
    </location>
</feature>
<feature type="compositionally biased region" description="Basic and acidic residues" evidence="1">
    <location>
        <begin position="805"/>
        <end position="838"/>
    </location>
</feature>
<feature type="compositionally biased region" description="Basic and acidic residues" evidence="1">
    <location>
        <begin position="577"/>
        <end position="613"/>
    </location>
</feature>
<evidence type="ECO:0000313" key="2">
    <source>
        <dbReference type="EMBL" id="CAD1822828.1"/>
    </source>
</evidence>
<dbReference type="EMBL" id="LR862142">
    <property type="protein sequence ID" value="CAD1822828.1"/>
    <property type="molecule type" value="Genomic_DNA"/>
</dbReference>
<feature type="compositionally biased region" description="Polar residues" evidence="1">
    <location>
        <begin position="111"/>
        <end position="125"/>
    </location>
</feature>
<dbReference type="AlphaFoldDB" id="A0A6V7NWH9"/>